<accession>A0AA39JM41</accession>
<dbReference type="GeneID" id="85361711"/>
<evidence type="ECO:0000313" key="2">
    <source>
        <dbReference type="Proteomes" id="UP001175211"/>
    </source>
</evidence>
<protein>
    <submittedName>
        <fullName evidence="1">Uncharacterized protein</fullName>
    </submittedName>
</protein>
<dbReference type="RefSeq" id="XP_060325423.1">
    <property type="nucleotide sequence ID" value="XM_060478163.1"/>
</dbReference>
<gene>
    <name evidence="1" type="ORF">EV420DRAFT_1648421</name>
</gene>
<dbReference type="EMBL" id="JAUEPS010000050">
    <property type="protein sequence ID" value="KAK0445282.1"/>
    <property type="molecule type" value="Genomic_DNA"/>
</dbReference>
<organism evidence="1 2">
    <name type="scientific">Armillaria tabescens</name>
    <name type="common">Ringless honey mushroom</name>
    <name type="synonym">Agaricus tabescens</name>
    <dbReference type="NCBI Taxonomy" id="1929756"/>
    <lineage>
        <taxon>Eukaryota</taxon>
        <taxon>Fungi</taxon>
        <taxon>Dikarya</taxon>
        <taxon>Basidiomycota</taxon>
        <taxon>Agaricomycotina</taxon>
        <taxon>Agaricomycetes</taxon>
        <taxon>Agaricomycetidae</taxon>
        <taxon>Agaricales</taxon>
        <taxon>Marasmiineae</taxon>
        <taxon>Physalacriaceae</taxon>
        <taxon>Desarmillaria</taxon>
    </lineage>
</organism>
<reference evidence="1" key="1">
    <citation type="submission" date="2023-06" db="EMBL/GenBank/DDBJ databases">
        <authorList>
            <consortium name="Lawrence Berkeley National Laboratory"/>
            <person name="Ahrendt S."/>
            <person name="Sahu N."/>
            <person name="Indic B."/>
            <person name="Wong-Bajracharya J."/>
            <person name="Merenyi Z."/>
            <person name="Ke H.-M."/>
            <person name="Monk M."/>
            <person name="Kocsube S."/>
            <person name="Drula E."/>
            <person name="Lipzen A."/>
            <person name="Balint B."/>
            <person name="Henrissat B."/>
            <person name="Andreopoulos B."/>
            <person name="Martin F.M."/>
            <person name="Harder C.B."/>
            <person name="Rigling D."/>
            <person name="Ford K.L."/>
            <person name="Foster G.D."/>
            <person name="Pangilinan J."/>
            <person name="Papanicolaou A."/>
            <person name="Barry K."/>
            <person name="LaButti K."/>
            <person name="Viragh M."/>
            <person name="Koriabine M."/>
            <person name="Yan M."/>
            <person name="Riley R."/>
            <person name="Champramary S."/>
            <person name="Plett K.L."/>
            <person name="Tsai I.J."/>
            <person name="Slot J."/>
            <person name="Sipos G."/>
            <person name="Plett J."/>
            <person name="Nagy L.G."/>
            <person name="Grigoriev I.V."/>
        </authorList>
    </citation>
    <scope>NUCLEOTIDE SEQUENCE</scope>
    <source>
        <strain evidence="1">CCBAS 213</strain>
    </source>
</reference>
<name>A0AA39JM41_ARMTA</name>
<comment type="caution">
    <text evidence="1">The sequence shown here is derived from an EMBL/GenBank/DDBJ whole genome shotgun (WGS) entry which is preliminary data.</text>
</comment>
<dbReference type="Proteomes" id="UP001175211">
    <property type="component" value="Unassembled WGS sequence"/>
</dbReference>
<keyword evidence="2" id="KW-1185">Reference proteome</keyword>
<sequence>MKRLEIDSESVFEDWLKEEEEYLATLSEEPLHETLEMEYYTALLELFTLQALVDEAIQTWTIVTAETIDRQTHKTETTRQHLVEKRDNTLKTVQILEAHLETQRWEIGCKKWHAIDNLEHLVISWIFELTKMNMSHTGYKMRKHIGKALQSRLQAIWTALERYNNAACALDPPRATLRWEQVIDYAFLSDFDLLRDPGTREGIQDMSKKTWATPAGRAMMDRYFKIKHAEEEVDRLNIEIPRLLTYMADEDQYLKAQQSHLGEIMPTLAHQICCYRLERAHFYDQHHKRFPHLSGRAGVMVSLSIGKVAGIRPGWNGPTLSEATVADETGHAMTGGDLYDPDCAVDGIDADDDDDQDDTDDQVEEQLVTLLDTFSL</sequence>
<proteinExistence type="predicted"/>
<evidence type="ECO:0000313" key="1">
    <source>
        <dbReference type="EMBL" id="KAK0445282.1"/>
    </source>
</evidence>
<dbReference type="AlphaFoldDB" id="A0AA39JM41"/>